<evidence type="ECO:0000313" key="3">
    <source>
        <dbReference type="EMBL" id="CAL6009261.1"/>
    </source>
</evidence>
<proteinExistence type="predicted"/>
<keyword evidence="1" id="KW-0175">Coiled coil</keyword>
<sequence length="321" mass="37334">MDELDRYRSDIEHLSLAQMDLQRDNSSLQEHIKTLNSTITQLQDQKLLSAKDSYKADIKNASQLQNQVLSLQQELQKVRNQLESQNASRFILVNDSQRALRKTNMTTELVDEQKQKYDNLIQEFNQYKKDQSNEIDALNQKIFEQSTELQNLQQNLQKCNVQLDLAQKKSEHFKKGALDKQVNINNKAPETEILTEEIKQKIAKLERDNVALKGHIEQLKWSETEKSEKPKQVASQQDDQQIKELKEQIENLQADNDMLQLDLSAYVSQANEPITCSKISDMVNKLIDQAIKNNSPQQTDQQLETVIDAIQMNRLRIWEDK</sequence>
<dbReference type="Proteomes" id="UP001642409">
    <property type="component" value="Unassembled WGS sequence"/>
</dbReference>
<dbReference type="EMBL" id="CAXDID020000059">
    <property type="protein sequence ID" value="CAL6009261.1"/>
    <property type="molecule type" value="Genomic_DNA"/>
</dbReference>
<name>A0AA86R4Y0_9EUKA</name>
<comment type="caution">
    <text evidence="2">The sequence shown here is derived from an EMBL/GenBank/DDBJ whole genome shotgun (WGS) entry which is preliminary data.</text>
</comment>
<evidence type="ECO:0000313" key="4">
    <source>
        <dbReference type="Proteomes" id="UP001642409"/>
    </source>
</evidence>
<accession>A0AA86R4Y0</accession>
<reference evidence="3 4" key="2">
    <citation type="submission" date="2024-07" db="EMBL/GenBank/DDBJ databases">
        <authorList>
            <person name="Akdeniz Z."/>
        </authorList>
    </citation>
    <scope>NUCLEOTIDE SEQUENCE [LARGE SCALE GENOMIC DNA]</scope>
</reference>
<gene>
    <name evidence="3" type="ORF">HINF_LOCUS21514</name>
    <name evidence="2" type="ORF">HINF_LOCUS53692</name>
</gene>
<evidence type="ECO:0000256" key="1">
    <source>
        <dbReference type="SAM" id="Coils"/>
    </source>
</evidence>
<dbReference type="EMBL" id="CATOUU010000998">
    <property type="protein sequence ID" value="CAI9966047.1"/>
    <property type="molecule type" value="Genomic_DNA"/>
</dbReference>
<evidence type="ECO:0000313" key="2">
    <source>
        <dbReference type="EMBL" id="CAI9966047.1"/>
    </source>
</evidence>
<reference evidence="2" key="1">
    <citation type="submission" date="2023-06" db="EMBL/GenBank/DDBJ databases">
        <authorList>
            <person name="Kurt Z."/>
        </authorList>
    </citation>
    <scope>NUCLEOTIDE SEQUENCE</scope>
</reference>
<feature type="coiled-coil region" evidence="1">
    <location>
        <begin position="25"/>
        <end position="169"/>
    </location>
</feature>
<organism evidence="2">
    <name type="scientific">Hexamita inflata</name>
    <dbReference type="NCBI Taxonomy" id="28002"/>
    <lineage>
        <taxon>Eukaryota</taxon>
        <taxon>Metamonada</taxon>
        <taxon>Diplomonadida</taxon>
        <taxon>Hexamitidae</taxon>
        <taxon>Hexamitinae</taxon>
        <taxon>Hexamita</taxon>
    </lineage>
</organism>
<protein>
    <submittedName>
        <fullName evidence="3">Hypothetical_protein</fullName>
    </submittedName>
</protein>
<dbReference type="AlphaFoldDB" id="A0AA86R4Y0"/>
<keyword evidence="4" id="KW-1185">Reference proteome</keyword>
<feature type="coiled-coil region" evidence="1">
    <location>
        <begin position="195"/>
        <end position="269"/>
    </location>
</feature>